<dbReference type="Proteomes" id="UP000266723">
    <property type="component" value="Unassembled WGS sequence"/>
</dbReference>
<dbReference type="InterPro" id="IPR021109">
    <property type="entry name" value="Peptidase_aspartic_dom_sf"/>
</dbReference>
<name>A0ABQ7BBI6_BRACR</name>
<dbReference type="PANTHER" id="PTHR33067">
    <property type="entry name" value="RNA-DIRECTED DNA POLYMERASE-RELATED"/>
    <property type="match status" value="1"/>
</dbReference>
<evidence type="ECO:0000313" key="2">
    <source>
        <dbReference type="Proteomes" id="UP000266723"/>
    </source>
</evidence>
<evidence type="ECO:0000313" key="1">
    <source>
        <dbReference type="EMBL" id="KAF3529594.1"/>
    </source>
</evidence>
<keyword evidence="2" id="KW-1185">Reference proteome</keyword>
<organism evidence="1 2">
    <name type="scientific">Brassica cretica</name>
    <name type="common">Mustard</name>
    <dbReference type="NCBI Taxonomy" id="69181"/>
    <lineage>
        <taxon>Eukaryota</taxon>
        <taxon>Viridiplantae</taxon>
        <taxon>Streptophyta</taxon>
        <taxon>Embryophyta</taxon>
        <taxon>Tracheophyta</taxon>
        <taxon>Spermatophyta</taxon>
        <taxon>Magnoliopsida</taxon>
        <taxon>eudicotyledons</taxon>
        <taxon>Gunneridae</taxon>
        <taxon>Pentapetalae</taxon>
        <taxon>rosids</taxon>
        <taxon>malvids</taxon>
        <taxon>Brassicales</taxon>
        <taxon>Brassicaceae</taxon>
        <taxon>Brassiceae</taxon>
        <taxon>Brassica</taxon>
    </lineage>
</organism>
<proteinExistence type="predicted"/>
<accession>A0ABQ7BBI6</accession>
<comment type="caution">
    <text evidence="1">The sequence shown here is derived from an EMBL/GenBank/DDBJ whole genome shotgun (WGS) entry which is preliminary data.</text>
</comment>
<protein>
    <submittedName>
        <fullName evidence="1">Uncharacterized protein</fullName>
    </submittedName>
</protein>
<gene>
    <name evidence="1" type="ORF">DY000_02040611</name>
</gene>
<sequence length="467" mass="53412">MRQRIKLKKKSDPGKFVVPCLTGGIDYPSALCGTGSSVSILPKVMVDHLDLKIEHSEDLFTFVDCFQRNSGEIIRNLEVQIVSALVPVDFHVMDINLNWNSSLLLGRAFMAIVGAVCDMQTNKDVCYCDHEAEEESENEASIDTQHEASIDEKSEVTIDKAFVAPIDSDPSNEIDDFPEGSINSWEKDYYQPSFTIRTATPSKKKIIVMEPDEYDEDYREEEVIEYRGLAMEEAGVLKIFHENKGVTSIDGNHKALIDTHHETESDTRAEDDADYGYLRADEFSIFRDSEGQEHALDGRVIHISKYVTFIIAKARELENLLRQKNETEDLASIDRRGQPSIDGLYEYGQRAYDSSGNKRFHWETRDEYGIYRDEHEYARAVDGIVIHVSKEDIREILERAAMHEQAHICLLEHAEKFTRTMQCQTLTAEQILMTWYMRSTEPMRCNWMIPTRGSMMSTTHSMTASKG</sequence>
<dbReference type="EMBL" id="QGKV02001507">
    <property type="protein sequence ID" value="KAF3529594.1"/>
    <property type="molecule type" value="Genomic_DNA"/>
</dbReference>
<dbReference type="Gene3D" id="2.40.70.10">
    <property type="entry name" value="Acid Proteases"/>
    <property type="match status" value="1"/>
</dbReference>
<reference evidence="1 2" key="1">
    <citation type="journal article" date="2020" name="BMC Genomics">
        <title>Intraspecific diversification of the crop wild relative Brassica cretica Lam. using demographic model selection.</title>
        <authorList>
            <person name="Kioukis A."/>
            <person name="Michalopoulou V.A."/>
            <person name="Briers L."/>
            <person name="Pirintsos S."/>
            <person name="Studholme D.J."/>
            <person name="Pavlidis P."/>
            <person name="Sarris P.F."/>
        </authorList>
    </citation>
    <scope>NUCLEOTIDE SEQUENCE [LARGE SCALE GENOMIC DNA]</scope>
    <source>
        <strain evidence="2">cv. PFS-1207/04</strain>
    </source>
</reference>
<dbReference type="PANTHER" id="PTHR33067:SF31">
    <property type="entry name" value="RNA-DIRECTED DNA POLYMERASE"/>
    <property type="match status" value="1"/>
</dbReference>